<dbReference type="OrthoDB" id="4942970at2"/>
<dbReference type="EMBL" id="BJNY01000013">
    <property type="protein sequence ID" value="GED06921.1"/>
    <property type="molecule type" value="Genomic_DNA"/>
</dbReference>
<accession>A0A4Y4DWZ3</accession>
<gene>
    <name evidence="1" type="ORF">AUR04nite_24530</name>
</gene>
<sequence>MEKELGRYCVEIIGSQLVLRYEGSGAKQGRFKTVVDIPEFIGDDIWNDYCNDSSDIGYWIIWAVVVPVSEAYCTGDIFTPMDSDGYINLPLVR</sequence>
<proteinExistence type="predicted"/>
<evidence type="ECO:0000313" key="2">
    <source>
        <dbReference type="Proteomes" id="UP000316612"/>
    </source>
</evidence>
<comment type="caution">
    <text evidence="1">The sequence shown here is derived from an EMBL/GenBank/DDBJ whole genome shotgun (WGS) entry which is preliminary data.</text>
</comment>
<evidence type="ECO:0000313" key="1">
    <source>
        <dbReference type="EMBL" id="GED06921.1"/>
    </source>
</evidence>
<protein>
    <submittedName>
        <fullName evidence="1">Uncharacterized protein</fullName>
    </submittedName>
</protein>
<dbReference type="RefSeq" id="WP_141365452.1">
    <property type="nucleotide sequence ID" value="NZ_BAAAJL010000006.1"/>
</dbReference>
<keyword evidence="2" id="KW-1185">Reference proteome</keyword>
<dbReference type="Proteomes" id="UP000316612">
    <property type="component" value="Unassembled WGS sequence"/>
</dbReference>
<name>A0A4Y4DWZ3_GLUUR</name>
<reference evidence="1 2" key="1">
    <citation type="submission" date="2019-06" db="EMBL/GenBank/DDBJ databases">
        <title>Whole genome shotgun sequence of Glutamicibacter uratoxydans NBRC 15515.</title>
        <authorList>
            <person name="Hosoyama A."/>
            <person name="Uohara A."/>
            <person name="Ohji S."/>
            <person name="Ichikawa N."/>
        </authorList>
    </citation>
    <scope>NUCLEOTIDE SEQUENCE [LARGE SCALE GENOMIC DNA]</scope>
    <source>
        <strain evidence="1 2">NBRC 15515</strain>
    </source>
</reference>
<dbReference type="AlphaFoldDB" id="A0A4Y4DWZ3"/>
<organism evidence="1 2">
    <name type="scientific">Glutamicibacter uratoxydans</name>
    <name type="common">Arthrobacter uratoxydans</name>
    <dbReference type="NCBI Taxonomy" id="43667"/>
    <lineage>
        <taxon>Bacteria</taxon>
        <taxon>Bacillati</taxon>
        <taxon>Actinomycetota</taxon>
        <taxon>Actinomycetes</taxon>
        <taxon>Micrococcales</taxon>
        <taxon>Micrococcaceae</taxon>
        <taxon>Glutamicibacter</taxon>
    </lineage>
</organism>